<gene>
    <name evidence="2" type="ORF">L9F63_007262</name>
</gene>
<keyword evidence="3" id="KW-1185">Reference proteome</keyword>
<feature type="domain" description="F-box" evidence="1">
    <location>
        <begin position="23"/>
        <end position="69"/>
    </location>
</feature>
<dbReference type="AlphaFoldDB" id="A0AAD7Z8G0"/>
<dbReference type="InterPro" id="IPR001810">
    <property type="entry name" value="F-box_dom"/>
</dbReference>
<dbReference type="EMBL" id="JASPKZ010009816">
    <property type="protein sequence ID" value="KAJ9575883.1"/>
    <property type="molecule type" value="Genomic_DNA"/>
</dbReference>
<comment type="caution">
    <text evidence="2">The sequence shown here is derived from an EMBL/GenBank/DDBJ whole genome shotgun (WGS) entry which is preliminary data.</text>
</comment>
<accession>A0AAD7Z8G0</accession>
<evidence type="ECO:0000313" key="2">
    <source>
        <dbReference type="EMBL" id="KAJ9575883.1"/>
    </source>
</evidence>
<sequence>MESLFSLLFVMGIDSDEELDNYFDIVGKLPVEVATMILRRLDSRTLVSASRVNKRWFALCRSDRVLRSRVRNEIRRQKLQRIIPPKVVAVIHRPTQNVYSPFESLNGLEQKRVTYVPAT</sequence>
<dbReference type="Proteomes" id="UP001233999">
    <property type="component" value="Unassembled WGS sequence"/>
</dbReference>
<dbReference type="Pfam" id="PF12937">
    <property type="entry name" value="F-box-like"/>
    <property type="match status" value="1"/>
</dbReference>
<reference evidence="2" key="2">
    <citation type="submission" date="2023-05" db="EMBL/GenBank/DDBJ databases">
        <authorList>
            <person name="Fouks B."/>
        </authorList>
    </citation>
    <scope>NUCLEOTIDE SEQUENCE</scope>
    <source>
        <strain evidence="2">Stay&amp;Tobe</strain>
        <tissue evidence="2">Testes</tissue>
    </source>
</reference>
<proteinExistence type="predicted"/>
<dbReference type="SMART" id="SM00256">
    <property type="entry name" value="FBOX"/>
    <property type="match status" value="1"/>
</dbReference>
<reference evidence="2" key="1">
    <citation type="journal article" date="2023" name="IScience">
        <title>Live-bearing cockroach genome reveals convergent evolutionary mechanisms linked to viviparity in insects and beyond.</title>
        <authorList>
            <person name="Fouks B."/>
            <person name="Harrison M.C."/>
            <person name="Mikhailova A.A."/>
            <person name="Marchal E."/>
            <person name="English S."/>
            <person name="Carruthers M."/>
            <person name="Jennings E.C."/>
            <person name="Chiamaka E.L."/>
            <person name="Frigard R.A."/>
            <person name="Pippel M."/>
            <person name="Attardo G.M."/>
            <person name="Benoit J.B."/>
            <person name="Bornberg-Bauer E."/>
            <person name="Tobe S.S."/>
        </authorList>
    </citation>
    <scope>NUCLEOTIDE SEQUENCE</scope>
    <source>
        <strain evidence="2">Stay&amp;Tobe</strain>
    </source>
</reference>
<protein>
    <recommendedName>
        <fullName evidence="1">F-box domain-containing protein</fullName>
    </recommendedName>
</protein>
<organism evidence="2 3">
    <name type="scientific">Diploptera punctata</name>
    <name type="common">Pacific beetle cockroach</name>
    <dbReference type="NCBI Taxonomy" id="6984"/>
    <lineage>
        <taxon>Eukaryota</taxon>
        <taxon>Metazoa</taxon>
        <taxon>Ecdysozoa</taxon>
        <taxon>Arthropoda</taxon>
        <taxon>Hexapoda</taxon>
        <taxon>Insecta</taxon>
        <taxon>Pterygota</taxon>
        <taxon>Neoptera</taxon>
        <taxon>Polyneoptera</taxon>
        <taxon>Dictyoptera</taxon>
        <taxon>Blattodea</taxon>
        <taxon>Blaberoidea</taxon>
        <taxon>Blaberidae</taxon>
        <taxon>Diplopterinae</taxon>
        <taxon>Diploptera</taxon>
    </lineage>
</organism>
<evidence type="ECO:0000313" key="3">
    <source>
        <dbReference type="Proteomes" id="UP001233999"/>
    </source>
</evidence>
<feature type="non-terminal residue" evidence="2">
    <location>
        <position position="119"/>
    </location>
</feature>
<dbReference type="InterPro" id="IPR036047">
    <property type="entry name" value="F-box-like_dom_sf"/>
</dbReference>
<dbReference type="Gene3D" id="1.20.1280.50">
    <property type="match status" value="1"/>
</dbReference>
<dbReference type="SUPFAM" id="SSF81383">
    <property type="entry name" value="F-box domain"/>
    <property type="match status" value="1"/>
</dbReference>
<dbReference type="PROSITE" id="PS50181">
    <property type="entry name" value="FBOX"/>
    <property type="match status" value="1"/>
</dbReference>
<name>A0AAD7Z8G0_DIPPU</name>
<evidence type="ECO:0000259" key="1">
    <source>
        <dbReference type="PROSITE" id="PS50181"/>
    </source>
</evidence>